<dbReference type="Gene3D" id="3.40.50.300">
    <property type="entry name" value="P-loop containing nucleotide triphosphate hydrolases"/>
    <property type="match status" value="2"/>
</dbReference>
<comment type="similarity">
    <text evidence="11 13">In the C-terminal section; belongs to the helicase family. RecG subfamily.</text>
</comment>
<dbReference type="InterPro" id="IPR036101">
    <property type="entry name" value="CarD-like/TRCF_RID_sf"/>
</dbReference>
<dbReference type="SMART" id="SM00490">
    <property type="entry name" value="HELICc"/>
    <property type="match status" value="1"/>
</dbReference>
<keyword evidence="7 13" id="KW-0067">ATP-binding</keyword>
<evidence type="ECO:0000256" key="9">
    <source>
        <dbReference type="ARBA" id="ARBA00023204"/>
    </source>
</evidence>
<dbReference type="PANTHER" id="PTHR47964:SF1">
    <property type="entry name" value="ATP-DEPENDENT DNA HELICASE HOMOLOG RECG, CHLOROPLASTIC"/>
    <property type="match status" value="1"/>
</dbReference>
<dbReference type="HAMAP" id="MF_00969">
    <property type="entry name" value="TRCF"/>
    <property type="match status" value="1"/>
</dbReference>
<dbReference type="CDD" id="cd17991">
    <property type="entry name" value="DEXHc_TRCF"/>
    <property type="match status" value="1"/>
</dbReference>
<dbReference type="SUPFAM" id="SSF52540">
    <property type="entry name" value="P-loop containing nucleoside triphosphate hydrolases"/>
    <property type="match status" value="4"/>
</dbReference>
<dbReference type="InterPro" id="IPR003711">
    <property type="entry name" value="CarD-like/TRCF_RID"/>
</dbReference>
<evidence type="ECO:0000313" key="16">
    <source>
        <dbReference type="EMBL" id="SFD03904.1"/>
    </source>
</evidence>
<evidence type="ECO:0000256" key="5">
    <source>
        <dbReference type="ARBA" id="ARBA00022801"/>
    </source>
</evidence>
<dbReference type="InterPro" id="IPR048635">
    <property type="entry name" value="MFD_D3"/>
</dbReference>
<gene>
    <name evidence="13" type="primary">mfd</name>
    <name evidence="16" type="ORF">SAMN05660831_00557</name>
</gene>
<dbReference type="GO" id="GO:0016787">
    <property type="term" value="F:hydrolase activity"/>
    <property type="evidence" value="ECO:0007669"/>
    <property type="project" value="UniProtKB-KW"/>
</dbReference>
<feature type="domain" description="Helicase ATP-binding" evidence="14">
    <location>
        <begin position="613"/>
        <end position="774"/>
    </location>
</feature>
<comment type="similarity">
    <text evidence="10 13">In the N-terminal section; belongs to the UvrB family.</text>
</comment>
<dbReference type="InterPro" id="IPR041471">
    <property type="entry name" value="UvrB_inter"/>
</dbReference>
<dbReference type="SUPFAM" id="SSF143517">
    <property type="entry name" value="TRCF domain-like"/>
    <property type="match status" value="1"/>
</dbReference>
<dbReference type="GO" id="GO:0005524">
    <property type="term" value="F:ATP binding"/>
    <property type="evidence" value="ECO:0007669"/>
    <property type="project" value="UniProtKB-UniRule"/>
</dbReference>
<dbReference type="Gene3D" id="3.40.50.11140">
    <property type="match status" value="1"/>
</dbReference>
<comment type="function">
    <text evidence="13">Couples transcription and DNA repair by recognizing RNA polymerase (RNAP) stalled at DNA lesions. Mediates ATP-dependent release of RNAP and its truncated transcript from the DNA, and recruitment of nucleotide excision repair machinery to the damaged site.</text>
</comment>
<keyword evidence="8 13" id="KW-0238">DNA-binding</keyword>
<evidence type="ECO:0000259" key="14">
    <source>
        <dbReference type="PROSITE" id="PS51192"/>
    </source>
</evidence>
<dbReference type="InterPro" id="IPR037235">
    <property type="entry name" value="TRCF-like_C_D7"/>
</dbReference>
<dbReference type="InterPro" id="IPR005118">
    <property type="entry name" value="TRCF_C"/>
</dbReference>
<keyword evidence="17" id="KW-1185">Reference proteome</keyword>
<dbReference type="PROSITE" id="PS51194">
    <property type="entry name" value="HELICASE_CTER"/>
    <property type="match status" value="1"/>
</dbReference>
<dbReference type="EC" id="3.6.4.-" evidence="13"/>
<dbReference type="InterPro" id="IPR004576">
    <property type="entry name" value="Mfd"/>
</dbReference>
<dbReference type="InterPro" id="IPR047112">
    <property type="entry name" value="RecG/Mfd"/>
</dbReference>
<dbReference type="Gene3D" id="3.90.1150.50">
    <property type="entry name" value="Transcription-repair-coupling factor, D7 domain"/>
    <property type="match status" value="1"/>
</dbReference>
<dbReference type="InterPro" id="IPR027417">
    <property type="entry name" value="P-loop_NTPase"/>
</dbReference>
<dbReference type="Pfam" id="PF00271">
    <property type="entry name" value="Helicase_C"/>
    <property type="match status" value="1"/>
</dbReference>
<dbReference type="OrthoDB" id="9804325at2"/>
<dbReference type="GO" id="GO:0003678">
    <property type="term" value="F:DNA helicase activity"/>
    <property type="evidence" value="ECO:0007669"/>
    <property type="project" value="TreeGrafter"/>
</dbReference>
<dbReference type="Gene3D" id="3.40.50.11180">
    <property type="match status" value="1"/>
</dbReference>
<evidence type="ECO:0000313" key="17">
    <source>
        <dbReference type="Proteomes" id="UP000198611"/>
    </source>
</evidence>
<dbReference type="InterPro" id="IPR011545">
    <property type="entry name" value="DEAD/DEAH_box_helicase_dom"/>
</dbReference>
<dbReference type="PROSITE" id="PS51192">
    <property type="entry name" value="HELICASE_ATP_BIND_1"/>
    <property type="match status" value="1"/>
</dbReference>
<dbReference type="GO" id="GO:0005737">
    <property type="term" value="C:cytoplasm"/>
    <property type="evidence" value="ECO:0007669"/>
    <property type="project" value="UniProtKB-SubCell"/>
</dbReference>
<evidence type="ECO:0000256" key="12">
    <source>
        <dbReference type="ARBA" id="ARBA00070128"/>
    </source>
</evidence>
<evidence type="ECO:0000256" key="7">
    <source>
        <dbReference type="ARBA" id="ARBA00022840"/>
    </source>
</evidence>
<evidence type="ECO:0000256" key="10">
    <source>
        <dbReference type="ARBA" id="ARBA00061104"/>
    </source>
</evidence>
<evidence type="ECO:0000256" key="6">
    <source>
        <dbReference type="ARBA" id="ARBA00022806"/>
    </source>
</evidence>
<dbReference type="Pfam" id="PF00270">
    <property type="entry name" value="DEAD"/>
    <property type="match status" value="1"/>
</dbReference>
<dbReference type="Pfam" id="PF17757">
    <property type="entry name" value="UvrB_inter"/>
    <property type="match status" value="1"/>
</dbReference>
<evidence type="ECO:0000256" key="4">
    <source>
        <dbReference type="ARBA" id="ARBA00022763"/>
    </source>
</evidence>
<dbReference type="Gene3D" id="2.40.10.170">
    <property type="match status" value="1"/>
</dbReference>
<dbReference type="SUPFAM" id="SSF141259">
    <property type="entry name" value="CarD-like"/>
    <property type="match status" value="1"/>
</dbReference>
<keyword evidence="4 13" id="KW-0227">DNA damage</keyword>
<dbReference type="GO" id="GO:0000716">
    <property type="term" value="P:transcription-coupled nucleotide-excision repair, DNA damage recognition"/>
    <property type="evidence" value="ECO:0007669"/>
    <property type="project" value="UniProtKB-UniRule"/>
</dbReference>
<dbReference type="Pfam" id="PF02559">
    <property type="entry name" value="CarD_TRCF_RID"/>
    <property type="match status" value="1"/>
</dbReference>
<evidence type="ECO:0000256" key="8">
    <source>
        <dbReference type="ARBA" id="ARBA00023125"/>
    </source>
</evidence>
<dbReference type="GO" id="GO:0003684">
    <property type="term" value="F:damaged DNA binding"/>
    <property type="evidence" value="ECO:0007669"/>
    <property type="project" value="InterPro"/>
</dbReference>
<reference evidence="16 17" key="1">
    <citation type="submission" date="2016-10" db="EMBL/GenBank/DDBJ databases">
        <authorList>
            <person name="de Groot N.N."/>
        </authorList>
    </citation>
    <scope>NUCLEOTIDE SEQUENCE [LARGE SCALE GENOMIC DNA]</scope>
    <source>
        <strain evidence="16 17">HL3</strain>
    </source>
</reference>
<feature type="domain" description="Helicase C-terminal" evidence="15">
    <location>
        <begin position="795"/>
        <end position="954"/>
    </location>
</feature>
<dbReference type="FunFam" id="3.40.50.300:FF:000546">
    <property type="entry name" value="Transcription-repair-coupling factor"/>
    <property type="match status" value="1"/>
</dbReference>
<evidence type="ECO:0000256" key="2">
    <source>
        <dbReference type="ARBA" id="ARBA00022490"/>
    </source>
</evidence>
<dbReference type="Gene3D" id="3.30.2060.10">
    <property type="entry name" value="Penicillin-binding protein 1b domain"/>
    <property type="match status" value="1"/>
</dbReference>
<dbReference type="InterPro" id="IPR014001">
    <property type="entry name" value="Helicase_ATP-bd"/>
</dbReference>
<dbReference type="RefSeq" id="WP_093427450.1">
    <property type="nucleotide sequence ID" value="NZ_FOMJ01000001.1"/>
</dbReference>
<dbReference type="AlphaFoldDB" id="A0A1I1P1R2"/>
<keyword evidence="3 13" id="KW-0547">Nucleotide-binding</keyword>
<dbReference type="Pfam" id="PF21132">
    <property type="entry name" value="MFD_D3"/>
    <property type="match status" value="1"/>
</dbReference>
<evidence type="ECO:0000256" key="1">
    <source>
        <dbReference type="ARBA" id="ARBA00004496"/>
    </source>
</evidence>
<dbReference type="SMART" id="SM00487">
    <property type="entry name" value="DEXDc"/>
    <property type="match status" value="1"/>
</dbReference>
<dbReference type="SMART" id="SM00982">
    <property type="entry name" value="TRCF"/>
    <property type="match status" value="1"/>
</dbReference>
<organism evidence="16 17">
    <name type="scientific">Thiohalospira halophila DSM 15071</name>
    <dbReference type="NCBI Taxonomy" id="1123397"/>
    <lineage>
        <taxon>Bacteria</taxon>
        <taxon>Pseudomonadati</taxon>
        <taxon>Pseudomonadota</taxon>
        <taxon>Gammaproteobacteria</taxon>
        <taxon>Thiohalospirales</taxon>
        <taxon>Thiohalospiraceae</taxon>
        <taxon>Thiohalospira</taxon>
    </lineage>
</organism>
<dbReference type="STRING" id="1123397.SAMN05660831_00557"/>
<accession>A0A1I1P1R2</accession>
<keyword evidence="9 13" id="KW-0234">DNA repair</keyword>
<comment type="subcellular location">
    <subcellularLocation>
        <location evidence="1 13">Cytoplasm</location>
    </subcellularLocation>
</comment>
<proteinExistence type="inferred from homology"/>
<name>A0A1I1P1R2_9GAMM</name>
<evidence type="ECO:0000256" key="11">
    <source>
        <dbReference type="ARBA" id="ARBA00061399"/>
    </source>
</evidence>
<dbReference type="Pfam" id="PF03461">
    <property type="entry name" value="TRCF"/>
    <property type="match status" value="1"/>
</dbReference>
<dbReference type="GO" id="GO:0006355">
    <property type="term" value="P:regulation of DNA-templated transcription"/>
    <property type="evidence" value="ECO:0007669"/>
    <property type="project" value="UniProtKB-UniRule"/>
</dbReference>
<keyword evidence="6 16" id="KW-0347">Helicase</keyword>
<dbReference type="NCBIfam" id="NF007966">
    <property type="entry name" value="PRK10689.1"/>
    <property type="match status" value="1"/>
</dbReference>
<evidence type="ECO:0000256" key="3">
    <source>
        <dbReference type="ARBA" id="ARBA00022741"/>
    </source>
</evidence>
<keyword evidence="5 13" id="KW-0378">Hydrolase</keyword>
<keyword evidence="2 13" id="KW-0963">Cytoplasm</keyword>
<dbReference type="NCBIfam" id="TIGR00580">
    <property type="entry name" value="mfd"/>
    <property type="match status" value="1"/>
</dbReference>
<dbReference type="EMBL" id="FOMJ01000001">
    <property type="protein sequence ID" value="SFD03904.1"/>
    <property type="molecule type" value="Genomic_DNA"/>
</dbReference>
<sequence length="1146" mass="127296">MSNSLLPPLEIPTAGDARRIGAVRGSAEGLAIHQAAAEHGGPVLAVVADVHRARELEAELRFFGSTAHTFPDRETLPYDLFSPHQEIVSDRLAALHRLPAMESGVLVVPARTLLHRLPPRDWVAGQAFVMDVGDRLDPDAFRRRLEAAGYRLVSQVMEHGEYAVRGNLVDLFPMGSAEPYRIDLFDEEIETIRTFDPETQRSDAKVEGLRLLPAREFPLDEASIRRFRENWRLHFEGDPTRSPVYRDVSEGLAPAGLEYYLPLFFETTETLFDYLPEGALVVTDADVEASADRFGEEVASRYESRRHDAERPLLAPENLFLRTDELFGRIKGHPHLRTSAFEETERAGRLNLPAGAPPELPFNGRGSDQALEGFLAGFPGRVLFAAESSGRREALGELLRGRGIHPRQVADWGAFLADDAPVAITVAPLERGLVLEAAGIAVVTESQLFGSHTIQERGRPGRQRDADAIIRDLAELQEGAPVVHEEHGVGRYTGLTRLDTGGVEAEFLTLEYSGGDKLYVPVSALDRLSRYTGADAESAPVHKLGSGQWEKAKRKAAERVRDVAAELLDIYARREARSGHAYPVEDEYAAFAASFPFEETEDQSEAIHAVVADMESDKPMDRLVCGDVGFGKTEVALRAAFIAVQGGRQVAMLVPTTLLADQHYETFRDRFADWPVRIEVISRFQSQKEQKRIADELAEGKVDIVIGTHKLIQGSIRYHDLGLVIIDEEHRFGVRQKEKFKALRSEVDMLTLTATPIPRTLNLAFSGMRDLSVIATPPARRLPVKTFVSEWEDALIQEAVLREIRRGGQVYFVHNQVETIDRAARQVAELVPEASVRVAHGQMRELELERVMSDFYHQRFNVLVCSTIIETGIDVPSANTILIHRADHFGLAQLYQLRGRVGRSHHRAYAYLLIPPRGSMTADAIKRLEALESIEDLGTGFTLASHDLEIRGAGEILGDEQSGQMQEVGFTLYAEMLERAVNALKTGKEPDLEAPLDHGPEVDLRVPALIPEEYIPDVHTRLTLYKRIASAADEDGLRELQVEMIDRFGLLPEPVSNLFRVTGLKLRAAALGIRKIELGEKGGRLIFDAEPAVDAGRIIELIQKQPQTYQLDGQDKLKLIADLPDLDARLAFVDDVLARLTGREAA</sequence>
<dbReference type="Proteomes" id="UP000198611">
    <property type="component" value="Unassembled WGS sequence"/>
</dbReference>
<dbReference type="SMART" id="SM01058">
    <property type="entry name" value="CarD_TRCF"/>
    <property type="match status" value="1"/>
</dbReference>
<evidence type="ECO:0000259" key="15">
    <source>
        <dbReference type="PROSITE" id="PS51194"/>
    </source>
</evidence>
<dbReference type="PANTHER" id="PTHR47964">
    <property type="entry name" value="ATP-DEPENDENT DNA HELICASE HOMOLOG RECG, CHLOROPLASTIC"/>
    <property type="match status" value="1"/>
</dbReference>
<dbReference type="FunFam" id="3.40.50.300:FF:000300">
    <property type="entry name" value="Transcription-repair-coupling factor"/>
    <property type="match status" value="1"/>
</dbReference>
<dbReference type="InterPro" id="IPR001650">
    <property type="entry name" value="Helicase_C-like"/>
</dbReference>
<protein>
    <recommendedName>
        <fullName evidence="12 13">Transcription-repair-coupling factor</fullName>
        <shortName evidence="13">TRCF</shortName>
        <ecNumber evidence="13">3.6.4.-</ecNumber>
    </recommendedName>
</protein>
<evidence type="ECO:0000256" key="13">
    <source>
        <dbReference type="HAMAP-Rule" id="MF_00969"/>
    </source>
</evidence>